<evidence type="ECO:0000313" key="1">
    <source>
        <dbReference type="EMBL" id="MBM6705408.1"/>
    </source>
</evidence>
<feature type="non-terminal residue" evidence="1">
    <location>
        <position position="86"/>
    </location>
</feature>
<dbReference type="Gene3D" id="3.40.50.1820">
    <property type="entry name" value="alpha/beta hydrolase"/>
    <property type="match status" value="1"/>
</dbReference>
<evidence type="ECO:0000313" key="2">
    <source>
        <dbReference type="Proteomes" id="UP000715095"/>
    </source>
</evidence>
<feature type="non-terminal residue" evidence="1">
    <location>
        <position position="1"/>
    </location>
</feature>
<keyword evidence="2" id="KW-1185">Reference proteome</keyword>
<comment type="caution">
    <text evidence="1">The sequence shown here is derived from an EMBL/GenBank/DDBJ whole genome shotgun (WGS) entry which is preliminary data.</text>
</comment>
<gene>
    <name evidence="1" type="ORF">H6A60_13135</name>
</gene>
<dbReference type="SUPFAM" id="SSF53474">
    <property type="entry name" value="alpha/beta-Hydrolases"/>
    <property type="match status" value="1"/>
</dbReference>
<organism evidence="1 2">
    <name type="scientific">Sutterella massiliensis</name>
    <dbReference type="NCBI Taxonomy" id="1816689"/>
    <lineage>
        <taxon>Bacteria</taxon>
        <taxon>Pseudomonadati</taxon>
        <taxon>Pseudomonadota</taxon>
        <taxon>Betaproteobacteria</taxon>
        <taxon>Burkholderiales</taxon>
        <taxon>Sutterellaceae</taxon>
        <taxon>Sutterella</taxon>
    </lineage>
</organism>
<reference evidence="1 2" key="1">
    <citation type="journal article" date="2021" name="Sci. Rep.">
        <title>The distribution of antibiotic resistance genes in chicken gut microbiota commensals.</title>
        <authorList>
            <person name="Juricova H."/>
            <person name="Matiasovicova J."/>
            <person name="Kubasova T."/>
            <person name="Cejkova D."/>
            <person name="Rychlik I."/>
        </authorList>
    </citation>
    <scope>NUCLEOTIDE SEQUENCE [LARGE SCALE GENOMIC DNA]</scope>
    <source>
        <strain evidence="1 2">An829</strain>
    </source>
</reference>
<dbReference type="InterPro" id="IPR029058">
    <property type="entry name" value="AB_hydrolase_fold"/>
</dbReference>
<evidence type="ECO:0008006" key="3">
    <source>
        <dbReference type="Google" id="ProtNLM"/>
    </source>
</evidence>
<dbReference type="Proteomes" id="UP000715095">
    <property type="component" value="Unassembled WGS sequence"/>
</dbReference>
<proteinExistence type="predicted"/>
<accession>A0ABS2DVR7</accession>
<sequence>TRDIAVIYRGLLSELKVKDAALVGLGFGGWIAAEMASMAPADLSHLVLVGAMGIKPSVGDILDLAVTGYVDYTRAGFHDQAAFDRV</sequence>
<protein>
    <recommendedName>
        <fullName evidence="3">Alpha/beta hydrolase</fullName>
    </recommendedName>
</protein>
<dbReference type="RefSeq" id="WP_369126662.1">
    <property type="nucleotide sequence ID" value="NZ_JACJJC010000460.1"/>
</dbReference>
<dbReference type="EMBL" id="JACJJC010000460">
    <property type="protein sequence ID" value="MBM6705408.1"/>
    <property type="molecule type" value="Genomic_DNA"/>
</dbReference>
<name>A0ABS2DVR7_9BURK</name>